<evidence type="ECO:0000256" key="1">
    <source>
        <dbReference type="SAM" id="Phobius"/>
    </source>
</evidence>
<dbReference type="Gene3D" id="3.30.700.10">
    <property type="entry name" value="Glycoprotein, Type 4 Pilin"/>
    <property type="match status" value="1"/>
</dbReference>
<keyword evidence="1" id="KW-0812">Transmembrane</keyword>
<accession>A0A7T5VCF5</accession>
<keyword evidence="1" id="KW-1133">Transmembrane helix</keyword>
<feature type="transmembrane region" description="Helical" evidence="1">
    <location>
        <begin position="16"/>
        <end position="40"/>
    </location>
</feature>
<dbReference type="InterPro" id="IPR045584">
    <property type="entry name" value="Pilin-like"/>
</dbReference>
<dbReference type="EMBL" id="CP054140">
    <property type="protein sequence ID" value="QQG65324.1"/>
    <property type="molecule type" value="Genomic_DNA"/>
</dbReference>
<dbReference type="KEGG" id="dog:HP555_05315"/>
<dbReference type="AlphaFoldDB" id="A0A7T5VCF5"/>
<proteinExistence type="predicted"/>
<keyword evidence="1" id="KW-0472">Membrane</keyword>
<organism evidence="2 3">
    <name type="scientific">Desulfobulbus oligotrophicus</name>
    <dbReference type="NCBI Taxonomy" id="1909699"/>
    <lineage>
        <taxon>Bacteria</taxon>
        <taxon>Pseudomonadati</taxon>
        <taxon>Thermodesulfobacteriota</taxon>
        <taxon>Desulfobulbia</taxon>
        <taxon>Desulfobulbales</taxon>
        <taxon>Desulfobulbaceae</taxon>
        <taxon>Desulfobulbus</taxon>
    </lineage>
</organism>
<name>A0A7T5VCF5_9BACT</name>
<reference evidence="2 3" key="1">
    <citation type="submission" date="2020-05" db="EMBL/GenBank/DDBJ databases">
        <title>Complete genome of Desulfobulbus oligotrophicus.</title>
        <authorList>
            <person name="Podar M."/>
        </authorList>
    </citation>
    <scope>NUCLEOTIDE SEQUENCE [LARGE SCALE GENOMIC DNA]</scope>
    <source>
        <strain evidence="2 3">Prop6</strain>
    </source>
</reference>
<dbReference type="NCBIfam" id="TIGR02532">
    <property type="entry name" value="IV_pilin_GFxxxE"/>
    <property type="match status" value="1"/>
</dbReference>
<protein>
    <submittedName>
        <fullName evidence="2">Type II secretion system protein</fullName>
    </submittedName>
</protein>
<dbReference type="Pfam" id="PF07963">
    <property type="entry name" value="N_methyl"/>
    <property type="match status" value="1"/>
</dbReference>
<dbReference type="RefSeq" id="WP_199264146.1">
    <property type="nucleotide sequence ID" value="NZ_CP054140.1"/>
</dbReference>
<evidence type="ECO:0000313" key="2">
    <source>
        <dbReference type="EMBL" id="QQG65324.1"/>
    </source>
</evidence>
<keyword evidence="3" id="KW-1185">Reference proteome</keyword>
<evidence type="ECO:0000313" key="3">
    <source>
        <dbReference type="Proteomes" id="UP000596092"/>
    </source>
</evidence>
<dbReference type="SUPFAM" id="SSF54523">
    <property type="entry name" value="Pili subunits"/>
    <property type="match status" value="1"/>
</dbReference>
<dbReference type="InterPro" id="IPR012902">
    <property type="entry name" value="N_methyl_site"/>
</dbReference>
<sequence>MQSSHLKTNGFTLVELIVVMSLIAVMAAFAVPQVAGFLFADQLKGSVRKLVGLIHRTSQLAQQQQVPYVLVYHQKERTFTALPEKIDPDSLVEQKNNQLQLGDAVDVRDFWSWYGGTQQPDTYAIRFTEAGYVEPTIIHVNKDDDAAFSVILSPFSGKVQVISGHVQPDNTLLFQ</sequence>
<gene>
    <name evidence="2" type="ORF">HP555_05315</name>
</gene>
<dbReference type="Proteomes" id="UP000596092">
    <property type="component" value="Chromosome"/>
</dbReference>